<evidence type="ECO:0000256" key="4">
    <source>
        <dbReference type="PROSITE-ProRule" id="PRU00473"/>
    </source>
</evidence>
<dbReference type="InterPro" id="IPR050330">
    <property type="entry name" value="Bact_OuterMem_StrucFunc"/>
</dbReference>
<protein>
    <submittedName>
        <fullName evidence="6">OmpA family protein</fullName>
    </submittedName>
</protein>
<evidence type="ECO:0000259" key="5">
    <source>
        <dbReference type="PROSITE" id="PS51123"/>
    </source>
</evidence>
<dbReference type="InterPro" id="IPR006665">
    <property type="entry name" value="OmpA-like"/>
</dbReference>
<keyword evidence="2 4" id="KW-0472">Membrane</keyword>
<gene>
    <name evidence="6" type="ORF">G7070_04910</name>
</gene>
<dbReference type="GO" id="GO:0009279">
    <property type="term" value="C:cell outer membrane"/>
    <property type="evidence" value="ECO:0007669"/>
    <property type="project" value="UniProtKB-SubCell"/>
</dbReference>
<dbReference type="CDD" id="cd07185">
    <property type="entry name" value="OmpA_C-like"/>
    <property type="match status" value="1"/>
</dbReference>
<name>A0A6G7Y4J0_9ACTN</name>
<dbReference type="InterPro" id="IPR006664">
    <property type="entry name" value="OMP_bac"/>
</dbReference>
<dbReference type="Proteomes" id="UP000501058">
    <property type="component" value="Chromosome"/>
</dbReference>
<evidence type="ECO:0000313" key="7">
    <source>
        <dbReference type="Proteomes" id="UP000501058"/>
    </source>
</evidence>
<proteinExistence type="predicted"/>
<keyword evidence="3" id="KW-0998">Cell outer membrane</keyword>
<evidence type="ECO:0000256" key="1">
    <source>
        <dbReference type="ARBA" id="ARBA00004442"/>
    </source>
</evidence>
<dbReference type="Pfam" id="PF00691">
    <property type="entry name" value="OmpA"/>
    <property type="match status" value="1"/>
</dbReference>
<dbReference type="PROSITE" id="PS51123">
    <property type="entry name" value="OMPA_2"/>
    <property type="match status" value="1"/>
</dbReference>
<dbReference type="PANTHER" id="PTHR30329">
    <property type="entry name" value="STATOR ELEMENT OF FLAGELLAR MOTOR COMPLEX"/>
    <property type="match status" value="1"/>
</dbReference>
<keyword evidence="7" id="KW-1185">Reference proteome</keyword>
<dbReference type="SUPFAM" id="SSF103088">
    <property type="entry name" value="OmpA-like"/>
    <property type="match status" value="1"/>
</dbReference>
<dbReference type="RefSeq" id="WP_166232424.1">
    <property type="nucleotide sequence ID" value="NZ_CP049865.1"/>
</dbReference>
<organism evidence="6 7">
    <name type="scientific">Propioniciclava coleopterorum</name>
    <dbReference type="NCBI Taxonomy" id="2714937"/>
    <lineage>
        <taxon>Bacteria</taxon>
        <taxon>Bacillati</taxon>
        <taxon>Actinomycetota</taxon>
        <taxon>Actinomycetes</taxon>
        <taxon>Propionibacteriales</taxon>
        <taxon>Propionibacteriaceae</taxon>
        <taxon>Propioniciclava</taxon>
    </lineage>
</organism>
<accession>A0A6G7Y4J0</accession>
<evidence type="ECO:0000256" key="2">
    <source>
        <dbReference type="ARBA" id="ARBA00023136"/>
    </source>
</evidence>
<comment type="subcellular location">
    <subcellularLocation>
        <location evidence="1">Cell outer membrane</location>
    </subcellularLocation>
</comment>
<dbReference type="PRINTS" id="PR01021">
    <property type="entry name" value="OMPADOMAIN"/>
</dbReference>
<feature type="domain" description="OmpA-like" evidence="5">
    <location>
        <begin position="1"/>
        <end position="129"/>
    </location>
</feature>
<evidence type="ECO:0000256" key="3">
    <source>
        <dbReference type="ARBA" id="ARBA00023237"/>
    </source>
</evidence>
<sequence length="129" mass="13780">MEQVLPKQDICGFVITLADGVLFDFDKSDIRPDAAGVLDDLGTAMTSVTATDAEVSGHTDAIGTDAHNQDLSQRRADSVVDALKERGVSTALTARGYGEARPVAPNELNGKDNPAGRQLNRRVEVFVRV</sequence>
<reference evidence="6 7" key="1">
    <citation type="submission" date="2020-03" db="EMBL/GenBank/DDBJ databases">
        <title>Propioniciclava sp. nov., isolated from Hydrophilus acuminatus.</title>
        <authorList>
            <person name="Hyun D.-W."/>
            <person name="Bae J.-W."/>
        </authorList>
    </citation>
    <scope>NUCLEOTIDE SEQUENCE [LARGE SCALE GENOMIC DNA]</scope>
    <source>
        <strain evidence="6 7">HDW11</strain>
    </source>
</reference>
<dbReference type="KEGG" id="prv:G7070_04910"/>
<dbReference type="EMBL" id="CP049865">
    <property type="protein sequence ID" value="QIK71735.1"/>
    <property type="molecule type" value="Genomic_DNA"/>
</dbReference>
<evidence type="ECO:0000313" key="6">
    <source>
        <dbReference type="EMBL" id="QIK71735.1"/>
    </source>
</evidence>
<dbReference type="Gene3D" id="3.30.1330.60">
    <property type="entry name" value="OmpA-like domain"/>
    <property type="match status" value="1"/>
</dbReference>
<dbReference type="PANTHER" id="PTHR30329:SF21">
    <property type="entry name" value="LIPOPROTEIN YIAD-RELATED"/>
    <property type="match status" value="1"/>
</dbReference>
<dbReference type="AlphaFoldDB" id="A0A6G7Y4J0"/>
<dbReference type="InterPro" id="IPR036737">
    <property type="entry name" value="OmpA-like_sf"/>
</dbReference>